<feature type="transmembrane region" description="Helical" evidence="1">
    <location>
        <begin position="440"/>
        <end position="457"/>
    </location>
</feature>
<reference evidence="2" key="1">
    <citation type="journal article" date="2021" name="PeerJ">
        <title>Extensive microbial diversity within the chicken gut microbiome revealed by metagenomics and culture.</title>
        <authorList>
            <person name="Gilroy R."/>
            <person name="Ravi A."/>
            <person name="Getino M."/>
            <person name="Pursley I."/>
            <person name="Horton D.L."/>
            <person name="Alikhan N.F."/>
            <person name="Baker D."/>
            <person name="Gharbi K."/>
            <person name="Hall N."/>
            <person name="Watson M."/>
            <person name="Adriaenssens E.M."/>
            <person name="Foster-Nyarko E."/>
            <person name="Jarju S."/>
            <person name="Secka A."/>
            <person name="Antonio M."/>
            <person name="Oren A."/>
            <person name="Chaudhuri R.R."/>
            <person name="La Ragione R."/>
            <person name="Hildebrand F."/>
            <person name="Pallen M.J."/>
        </authorList>
    </citation>
    <scope>NUCLEOTIDE SEQUENCE</scope>
    <source>
        <strain evidence="2">USAMLcec3-2134</strain>
    </source>
</reference>
<organism evidence="2 3">
    <name type="scientific">Candidatus Eisenbergiella merdigallinarum</name>
    <dbReference type="NCBI Taxonomy" id="2838552"/>
    <lineage>
        <taxon>Bacteria</taxon>
        <taxon>Bacillati</taxon>
        <taxon>Bacillota</taxon>
        <taxon>Clostridia</taxon>
        <taxon>Lachnospirales</taxon>
        <taxon>Lachnospiraceae</taxon>
        <taxon>Eisenbergiella</taxon>
    </lineage>
</organism>
<dbReference type="Proteomes" id="UP000886883">
    <property type="component" value="Unassembled WGS sequence"/>
</dbReference>
<proteinExistence type="predicted"/>
<dbReference type="AlphaFoldDB" id="A0A9D2MSJ2"/>
<protein>
    <submittedName>
        <fullName evidence="2">Uncharacterized protein</fullName>
    </submittedName>
</protein>
<feature type="transmembrane region" description="Helical" evidence="1">
    <location>
        <begin position="91"/>
        <end position="113"/>
    </location>
</feature>
<feature type="transmembrane region" description="Helical" evidence="1">
    <location>
        <begin position="194"/>
        <end position="211"/>
    </location>
</feature>
<evidence type="ECO:0000313" key="2">
    <source>
        <dbReference type="EMBL" id="HJB92203.1"/>
    </source>
</evidence>
<evidence type="ECO:0000313" key="3">
    <source>
        <dbReference type="Proteomes" id="UP000886883"/>
    </source>
</evidence>
<evidence type="ECO:0000256" key="1">
    <source>
        <dbReference type="SAM" id="Phobius"/>
    </source>
</evidence>
<keyword evidence="1" id="KW-1133">Transmembrane helix</keyword>
<comment type="caution">
    <text evidence="2">The sequence shown here is derived from an EMBL/GenBank/DDBJ whole genome shotgun (WGS) entry which is preliminary data.</text>
</comment>
<keyword evidence="1" id="KW-0472">Membrane</keyword>
<name>A0A9D2MSJ2_9FIRM</name>
<feature type="transmembrane region" description="Helical" evidence="1">
    <location>
        <begin position="292"/>
        <end position="312"/>
    </location>
</feature>
<feature type="transmembrane region" description="Helical" evidence="1">
    <location>
        <begin position="469"/>
        <end position="487"/>
    </location>
</feature>
<feature type="transmembrane region" description="Helical" evidence="1">
    <location>
        <begin position="253"/>
        <end position="280"/>
    </location>
</feature>
<sequence>MIMIIDIAAFCLLILCLCVRFEEKLADVLPVGVCLLMFALYGLAFWNRLSWIDGISAAFLLFWLGWFLLAGSGKRRAFVSAASGALRHISAPAAAAAVVGAAFLMSGRVAVWWDDLNFWATDVKALYGLDGFAARYANAAPEFGDYPPGLQLLKWWFAHWNREQFSEGLMFAGYGFGVFAFLTPVLGRLKGRNPVLAGAAVLCLWAFPSVAEVFYCQGMCADLAMATVYGAFLAAVFDETGHRRSFYWLRLGLYLGALVLIKSVGFLWAAFGLAFLWIRFWGRARRGGKMELRPLFAVTAAPLLSGGSWMLFCLLMRRVAKLTGAAVSMAAGNLPVLLPETRRTLLSSFAEAFAFWPLHRGSTWGVDFSPLGLFAAICLILFILSKKKAVSGADARLLGVFLPVSGLVFYGINLVSHLTIFAAETQYLEPFGMVSSIERYGAPFTVGSLYLLASLYLSREQKAARGYGPWLICLAFVAVSAHWPQVWQGFWGYRQTREEDLAAREEMISDESRAFLETVGELDFGDGMRVLYCRDAAENQWVKNTYVAFEASPVSLMFAALDPETMGAAQVLDAAESSHAGYLYCDPLQGDAGQLFSEFSEEFETGTLYRILWEGGGVKLEEANGD</sequence>
<gene>
    <name evidence="2" type="ORF">H9763_12170</name>
</gene>
<dbReference type="EMBL" id="DWXE01000044">
    <property type="protein sequence ID" value="HJB92203.1"/>
    <property type="molecule type" value="Genomic_DNA"/>
</dbReference>
<feature type="transmembrane region" description="Helical" evidence="1">
    <location>
        <begin position="50"/>
        <end position="70"/>
    </location>
</feature>
<feature type="transmembrane region" description="Helical" evidence="1">
    <location>
        <begin position="368"/>
        <end position="385"/>
    </location>
</feature>
<feature type="transmembrane region" description="Helical" evidence="1">
    <location>
        <begin position="169"/>
        <end position="187"/>
    </location>
</feature>
<accession>A0A9D2MSJ2</accession>
<reference evidence="2" key="2">
    <citation type="submission" date="2021-04" db="EMBL/GenBank/DDBJ databases">
        <authorList>
            <person name="Gilroy R."/>
        </authorList>
    </citation>
    <scope>NUCLEOTIDE SEQUENCE</scope>
    <source>
        <strain evidence="2">USAMLcec3-2134</strain>
    </source>
</reference>
<keyword evidence="1" id="KW-0812">Transmembrane</keyword>
<feature type="transmembrane region" description="Helical" evidence="1">
    <location>
        <begin position="397"/>
        <end position="420"/>
    </location>
</feature>